<organism evidence="4 5">
    <name type="scientific">Folsomia candida</name>
    <name type="common">Springtail</name>
    <dbReference type="NCBI Taxonomy" id="158441"/>
    <lineage>
        <taxon>Eukaryota</taxon>
        <taxon>Metazoa</taxon>
        <taxon>Ecdysozoa</taxon>
        <taxon>Arthropoda</taxon>
        <taxon>Hexapoda</taxon>
        <taxon>Collembola</taxon>
        <taxon>Entomobryomorpha</taxon>
        <taxon>Isotomoidea</taxon>
        <taxon>Isotomidae</taxon>
        <taxon>Proisotominae</taxon>
        <taxon>Folsomia</taxon>
    </lineage>
</organism>
<feature type="compositionally biased region" description="Low complexity" evidence="1">
    <location>
        <begin position="43"/>
        <end position="117"/>
    </location>
</feature>
<keyword evidence="2" id="KW-0732">Signal</keyword>
<comment type="caution">
    <text evidence="4">The sequence shown here is derived from an EMBL/GenBank/DDBJ whole genome shotgun (WGS) entry which is preliminary data.</text>
</comment>
<feature type="chain" id="PRO_5012533600" description="C-type lectin domain-containing protein" evidence="2">
    <location>
        <begin position="20"/>
        <end position="353"/>
    </location>
</feature>
<feature type="signal peptide" evidence="2">
    <location>
        <begin position="1"/>
        <end position="19"/>
    </location>
</feature>
<evidence type="ECO:0000313" key="5">
    <source>
        <dbReference type="Proteomes" id="UP000198287"/>
    </source>
</evidence>
<evidence type="ECO:0000256" key="1">
    <source>
        <dbReference type="SAM" id="MobiDB-lite"/>
    </source>
</evidence>
<feature type="compositionally biased region" description="Polar residues" evidence="1">
    <location>
        <begin position="21"/>
        <end position="42"/>
    </location>
</feature>
<feature type="region of interest" description="Disordered" evidence="1">
    <location>
        <begin position="21"/>
        <end position="170"/>
    </location>
</feature>
<evidence type="ECO:0000259" key="3">
    <source>
        <dbReference type="PROSITE" id="PS50041"/>
    </source>
</evidence>
<dbReference type="AlphaFoldDB" id="A0A226E8K0"/>
<keyword evidence="5" id="KW-1185">Reference proteome</keyword>
<evidence type="ECO:0000313" key="4">
    <source>
        <dbReference type="EMBL" id="OXA53384.1"/>
    </source>
</evidence>
<proteinExistence type="predicted"/>
<feature type="compositionally biased region" description="Low complexity" evidence="1">
    <location>
        <begin position="145"/>
        <end position="163"/>
    </location>
</feature>
<sequence>MKSMILVLVVMITGGIASASTFNNNNNDFPDRTFNNNNDQFMGSTNNNNNNRFPGTTNNNNNNGFPGSITNNNNNGFPGGSINNNNNGFPGSGSITNNNGFPNSPPNNNNGFPQGSFTNNNNNGLHWSGTNNDNNIDNSTGIDNTTGALLSESGSSGNSPTSTILGPPSSFPNNRCPFGQLINNNNGDKQVLCLESPIYNFNINVANSDASGKVSNNPVQNTPTTKQSEILARNKDLKYAGKFGNKMYFTLPTAGSWKYARDACAGAKLQMIALASYAERDYINNALGTSTRYWTSGKQVDAYKWENGTNVGLVYRSAWIENCLLIYFGGIYADPCNGKAFEYYPLCQTDSDN</sequence>
<dbReference type="SUPFAM" id="SSF56436">
    <property type="entry name" value="C-type lectin-like"/>
    <property type="match status" value="1"/>
</dbReference>
<protein>
    <recommendedName>
        <fullName evidence="3">C-type lectin domain-containing protein</fullName>
    </recommendedName>
</protein>
<dbReference type="InterPro" id="IPR001304">
    <property type="entry name" value="C-type_lectin-like"/>
</dbReference>
<name>A0A226E8K0_FOLCA</name>
<reference evidence="4 5" key="1">
    <citation type="submission" date="2015-12" db="EMBL/GenBank/DDBJ databases">
        <title>The genome of Folsomia candida.</title>
        <authorList>
            <person name="Faddeeva A."/>
            <person name="Derks M.F."/>
            <person name="Anvar Y."/>
            <person name="Smit S."/>
            <person name="Van Straalen N."/>
            <person name="Roelofs D."/>
        </authorList>
    </citation>
    <scope>NUCLEOTIDE SEQUENCE [LARGE SCALE GENOMIC DNA]</scope>
    <source>
        <strain evidence="4 5">VU population</strain>
        <tissue evidence="4">Whole body</tissue>
    </source>
</reference>
<feature type="compositionally biased region" description="Polar residues" evidence="1">
    <location>
        <begin position="118"/>
        <end position="144"/>
    </location>
</feature>
<evidence type="ECO:0000256" key="2">
    <source>
        <dbReference type="SAM" id="SignalP"/>
    </source>
</evidence>
<gene>
    <name evidence="4" type="ORF">Fcan01_10822</name>
</gene>
<dbReference type="Proteomes" id="UP000198287">
    <property type="component" value="Unassembled WGS sequence"/>
</dbReference>
<dbReference type="Gene3D" id="3.10.100.10">
    <property type="entry name" value="Mannose-Binding Protein A, subunit A"/>
    <property type="match status" value="1"/>
</dbReference>
<feature type="domain" description="C-type lectin" evidence="3">
    <location>
        <begin position="243"/>
        <end position="337"/>
    </location>
</feature>
<dbReference type="InterPro" id="IPR016187">
    <property type="entry name" value="CTDL_fold"/>
</dbReference>
<dbReference type="InterPro" id="IPR016186">
    <property type="entry name" value="C-type_lectin-like/link_sf"/>
</dbReference>
<dbReference type="PROSITE" id="PS50041">
    <property type="entry name" value="C_TYPE_LECTIN_2"/>
    <property type="match status" value="1"/>
</dbReference>
<dbReference type="EMBL" id="LNIX01000005">
    <property type="protein sequence ID" value="OXA53384.1"/>
    <property type="molecule type" value="Genomic_DNA"/>
</dbReference>
<accession>A0A226E8K0</accession>